<keyword evidence="1" id="KW-0119">Carbohydrate metabolism</keyword>
<sequence>MTMGHDAVADVLLGVHAGCWGFGWSPQQADRTIGAAARAGYDLIEVPAIDRTLLDAADTATALQRHGIAPAVSLALGEADDITSPDPAVVAAGLHRLREAVAFAADIGAVYVGGVTHSAMRRYLAPPTPEGRASAVATLRTVAREAARRHVVLGVEYVNRYESNLLNTAAQALAFVEEIGEDNVVVHLDTFHAALEETDVVVPVEVAGHRLGYVHASENHRGALGTGTLDWPRLLRALLASGYRGPITVESFSRDVVGTASAVDIGLWRSQWDDPDEIAETSIRFLRSQLDTARRALAPAA</sequence>
<keyword evidence="4" id="KW-1185">Reference proteome</keyword>
<organism evidence="3 4">
    <name type="scientific">Cellulomonas triticagri</name>
    <dbReference type="NCBI Taxonomy" id="2483352"/>
    <lineage>
        <taxon>Bacteria</taxon>
        <taxon>Bacillati</taxon>
        <taxon>Actinomycetota</taxon>
        <taxon>Actinomycetes</taxon>
        <taxon>Micrococcales</taxon>
        <taxon>Cellulomonadaceae</taxon>
        <taxon>Cellulomonas</taxon>
    </lineage>
</organism>
<evidence type="ECO:0000256" key="1">
    <source>
        <dbReference type="ARBA" id="ARBA00023277"/>
    </source>
</evidence>
<dbReference type="InterPro" id="IPR036237">
    <property type="entry name" value="Xyl_isomerase-like_sf"/>
</dbReference>
<comment type="caution">
    <text evidence="3">The sequence shown here is derived from an EMBL/GenBank/DDBJ whole genome shotgun (WGS) entry which is preliminary data.</text>
</comment>
<reference evidence="3 4" key="1">
    <citation type="submission" date="2018-10" db="EMBL/GenBank/DDBJ databases">
        <title>Isolation, diversity and antifungal activity of actinobacteria from wheat.</title>
        <authorList>
            <person name="Han C."/>
        </authorList>
    </citation>
    <scope>NUCLEOTIDE SEQUENCE [LARGE SCALE GENOMIC DNA]</scope>
    <source>
        <strain evidence="3 4">NEAU-YY56</strain>
    </source>
</reference>
<dbReference type="EMBL" id="RFFI01000047">
    <property type="protein sequence ID" value="RMI09507.1"/>
    <property type="molecule type" value="Genomic_DNA"/>
</dbReference>
<keyword evidence="3" id="KW-0413">Isomerase</keyword>
<dbReference type="OrthoDB" id="9801426at2"/>
<gene>
    <name evidence="3" type="ORF">EBM89_10005</name>
</gene>
<evidence type="ECO:0000313" key="3">
    <source>
        <dbReference type="EMBL" id="RMI09507.1"/>
    </source>
</evidence>
<dbReference type="GO" id="GO:0016853">
    <property type="term" value="F:isomerase activity"/>
    <property type="evidence" value="ECO:0007669"/>
    <property type="project" value="UniProtKB-KW"/>
</dbReference>
<evidence type="ECO:0000259" key="2">
    <source>
        <dbReference type="Pfam" id="PF01261"/>
    </source>
</evidence>
<evidence type="ECO:0000313" key="4">
    <source>
        <dbReference type="Proteomes" id="UP000269289"/>
    </source>
</evidence>
<dbReference type="Pfam" id="PF01261">
    <property type="entry name" value="AP_endonuc_2"/>
    <property type="match status" value="1"/>
</dbReference>
<dbReference type="AlphaFoldDB" id="A0A3M2J5W9"/>
<dbReference type="PANTHER" id="PTHR12110:SF41">
    <property type="entry name" value="INOSOSE DEHYDRATASE"/>
    <property type="match status" value="1"/>
</dbReference>
<proteinExistence type="predicted"/>
<dbReference type="InterPro" id="IPR013022">
    <property type="entry name" value="Xyl_isomerase-like_TIM-brl"/>
</dbReference>
<dbReference type="Proteomes" id="UP000269289">
    <property type="component" value="Unassembled WGS sequence"/>
</dbReference>
<dbReference type="PANTHER" id="PTHR12110">
    <property type="entry name" value="HYDROXYPYRUVATE ISOMERASE"/>
    <property type="match status" value="1"/>
</dbReference>
<dbReference type="InterPro" id="IPR050312">
    <property type="entry name" value="IolE/XylAMocC-like"/>
</dbReference>
<feature type="domain" description="Xylose isomerase-like TIM barrel" evidence="2">
    <location>
        <begin position="35"/>
        <end position="288"/>
    </location>
</feature>
<name>A0A3M2J5W9_9CELL</name>
<accession>A0A3M2J5W9</accession>
<dbReference type="SUPFAM" id="SSF51658">
    <property type="entry name" value="Xylose isomerase-like"/>
    <property type="match status" value="1"/>
</dbReference>
<dbReference type="Gene3D" id="3.20.20.150">
    <property type="entry name" value="Divalent-metal-dependent TIM barrel enzymes"/>
    <property type="match status" value="1"/>
</dbReference>
<protein>
    <submittedName>
        <fullName evidence="3">Sugar phosphate isomerase/epimerase</fullName>
    </submittedName>
</protein>